<evidence type="ECO:0000256" key="3">
    <source>
        <dbReference type="ARBA" id="ARBA00023242"/>
    </source>
</evidence>
<dbReference type="AlphaFoldDB" id="A0A9D4ZEB8"/>
<dbReference type="GO" id="GO:0003677">
    <property type="term" value="F:DNA binding"/>
    <property type="evidence" value="ECO:0007669"/>
    <property type="project" value="InterPro"/>
</dbReference>
<evidence type="ECO:0000256" key="2">
    <source>
        <dbReference type="ARBA" id="ARBA00023163"/>
    </source>
</evidence>
<comment type="caution">
    <text evidence="6">The sequence shown here is derived from an EMBL/GenBank/DDBJ whole genome shotgun (WGS) entry which is preliminary data.</text>
</comment>
<dbReference type="PANTHER" id="PTHR31744:SF221">
    <property type="entry name" value="NAC DOMAIN-CONTAINING PROTEIN 43-LIKE"/>
    <property type="match status" value="1"/>
</dbReference>
<feature type="region of interest" description="Disordered" evidence="4">
    <location>
        <begin position="188"/>
        <end position="218"/>
    </location>
</feature>
<gene>
    <name evidence="6" type="ORF">GOP47_0012459</name>
</gene>
<name>A0A9D4ZEB8_ADICA</name>
<accession>A0A9D4ZEB8</accession>
<dbReference type="PANTHER" id="PTHR31744">
    <property type="entry name" value="PROTEIN CUP-SHAPED COTYLEDON 2-RELATED"/>
    <property type="match status" value="1"/>
</dbReference>
<keyword evidence="2" id="KW-0804">Transcription</keyword>
<sequence length="455" mass="51547">MREEEEVVAGTRRSLVPPGFRFHPTDEELVDFYLRNKLGRAKFDLDHVIPEVDLNKLEPWDLREKCKVDASHQSTEWYFFSHKDKKYPTGTRTNRATKAGFWKATGRDKAVIMSSISQSQHLAAGQRIGMRKTLVFYKGRAPHGMKTDWIMHEYRLQDGDYINHLPKISNEDGWVVCRVFKKKNYEEKSSSTRTSSYDHSNSNLSDEEPSPIKSTYSNISKTDVASPHSAMSTFKSSQKPLKIKEGEVINGPMSPAMKLGSINLALFSCKQEMMGDHYYEGLSINNQPTPSTFYQLPYLESTELLAPYYNNIVGGSTIATMSPIANVGENQAKRLDISNQKLHQLNNFESTHQEHLGAMVSKCASKSMCLNEEDLAHYLEAHISSNGQSLPDNLQGWSLYENLARLQGTTEAVAAASFANDQLFPHFNNAHLSKVQQPLENYSSSCEIELWNFPR</sequence>
<feature type="compositionally biased region" description="Low complexity" evidence="4">
    <location>
        <begin position="191"/>
        <end position="202"/>
    </location>
</feature>
<evidence type="ECO:0000256" key="1">
    <source>
        <dbReference type="ARBA" id="ARBA00023015"/>
    </source>
</evidence>
<dbReference type="InterPro" id="IPR003441">
    <property type="entry name" value="NAC-dom"/>
</dbReference>
<reference evidence="6" key="1">
    <citation type="submission" date="2021-01" db="EMBL/GenBank/DDBJ databases">
        <title>Adiantum capillus-veneris genome.</title>
        <authorList>
            <person name="Fang Y."/>
            <person name="Liao Q."/>
        </authorList>
    </citation>
    <scope>NUCLEOTIDE SEQUENCE</scope>
    <source>
        <strain evidence="6">H3</strain>
        <tissue evidence="6">Leaf</tissue>
    </source>
</reference>
<protein>
    <recommendedName>
        <fullName evidence="5">NAC domain-containing protein</fullName>
    </recommendedName>
</protein>
<dbReference type="GO" id="GO:0006355">
    <property type="term" value="P:regulation of DNA-templated transcription"/>
    <property type="evidence" value="ECO:0007669"/>
    <property type="project" value="InterPro"/>
</dbReference>
<dbReference type="Proteomes" id="UP000886520">
    <property type="component" value="Chromosome 12"/>
</dbReference>
<keyword evidence="3" id="KW-0539">Nucleus</keyword>
<dbReference type="EMBL" id="JABFUD020000012">
    <property type="protein sequence ID" value="KAI5072353.1"/>
    <property type="molecule type" value="Genomic_DNA"/>
</dbReference>
<proteinExistence type="predicted"/>
<evidence type="ECO:0000313" key="7">
    <source>
        <dbReference type="Proteomes" id="UP000886520"/>
    </source>
</evidence>
<feature type="domain" description="NAC" evidence="5">
    <location>
        <begin position="16"/>
        <end position="182"/>
    </location>
</feature>
<dbReference type="InterPro" id="IPR036093">
    <property type="entry name" value="NAC_dom_sf"/>
</dbReference>
<dbReference type="Pfam" id="PF02365">
    <property type="entry name" value="NAM"/>
    <property type="match status" value="1"/>
</dbReference>
<evidence type="ECO:0000259" key="5">
    <source>
        <dbReference type="PROSITE" id="PS51005"/>
    </source>
</evidence>
<organism evidence="6 7">
    <name type="scientific">Adiantum capillus-veneris</name>
    <name type="common">Maidenhair fern</name>
    <dbReference type="NCBI Taxonomy" id="13818"/>
    <lineage>
        <taxon>Eukaryota</taxon>
        <taxon>Viridiplantae</taxon>
        <taxon>Streptophyta</taxon>
        <taxon>Embryophyta</taxon>
        <taxon>Tracheophyta</taxon>
        <taxon>Polypodiopsida</taxon>
        <taxon>Polypodiidae</taxon>
        <taxon>Polypodiales</taxon>
        <taxon>Pteridineae</taxon>
        <taxon>Pteridaceae</taxon>
        <taxon>Vittarioideae</taxon>
        <taxon>Adiantum</taxon>
    </lineage>
</organism>
<evidence type="ECO:0000256" key="4">
    <source>
        <dbReference type="SAM" id="MobiDB-lite"/>
    </source>
</evidence>
<evidence type="ECO:0000313" key="6">
    <source>
        <dbReference type="EMBL" id="KAI5072353.1"/>
    </source>
</evidence>
<keyword evidence="1" id="KW-0805">Transcription regulation</keyword>
<dbReference type="Gene3D" id="2.170.150.80">
    <property type="entry name" value="NAC domain"/>
    <property type="match status" value="1"/>
</dbReference>
<dbReference type="SUPFAM" id="SSF101941">
    <property type="entry name" value="NAC domain"/>
    <property type="match status" value="1"/>
</dbReference>
<dbReference type="PROSITE" id="PS51005">
    <property type="entry name" value="NAC"/>
    <property type="match status" value="1"/>
</dbReference>
<keyword evidence="7" id="KW-1185">Reference proteome</keyword>
<dbReference type="OrthoDB" id="1898196at2759"/>